<comment type="caution">
    <text evidence="3">The sequence shown here is derived from an EMBL/GenBank/DDBJ whole genome shotgun (WGS) entry which is preliminary data.</text>
</comment>
<feature type="domain" description="7TM GPCR serpentine receptor class x (Srx)" evidence="2">
    <location>
        <begin position="65"/>
        <end position="203"/>
    </location>
</feature>
<keyword evidence="1" id="KW-1133">Transmembrane helix</keyword>
<dbReference type="PANTHER" id="PTHR23017:SF24">
    <property type="entry name" value="7TM GPCR SERPENTINE RECEPTOR CLASS X (SRX) DOMAIN-CONTAINING PROTEIN-RELATED"/>
    <property type="match status" value="1"/>
</dbReference>
<dbReference type="AlphaFoldDB" id="A0A9P1IYV2"/>
<dbReference type="EMBL" id="CANHGI010000005">
    <property type="protein sequence ID" value="CAI5453767.1"/>
    <property type="molecule type" value="Genomic_DNA"/>
</dbReference>
<sequence>MFADVVYKSDHEYIQDSEDIEAGLLVFIPCFIGLIMTLIALRGFYVIPAMNSSFGYLTRYQLYPQIIASLNNNCGYKFYHYGWVFSFIISDTCGPKFEILLRTVQSVMSCIIVILDMGTFISLMFFAKRVLKTKSVEMRKREVNFGRQVVIQGFVAIVYGIFYSFAFRWIPGNVPETWRIFWTSTFIASLLHIVSTGVIFLFNAEFSNWLLAKKKRTMPVSVFNVT</sequence>
<name>A0A9P1IYV2_9PELO</name>
<evidence type="ECO:0000313" key="3">
    <source>
        <dbReference type="EMBL" id="CAI5453767.1"/>
    </source>
</evidence>
<protein>
    <recommendedName>
        <fullName evidence="2">7TM GPCR serpentine receptor class x (Srx) domain-containing protein</fullName>
    </recommendedName>
</protein>
<proteinExistence type="predicted"/>
<organism evidence="3 4">
    <name type="scientific">Caenorhabditis angaria</name>
    <dbReference type="NCBI Taxonomy" id="860376"/>
    <lineage>
        <taxon>Eukaryota</taxon>
        <taxon>Metazoa</taxon>
        <taxon>Ecdysozoa</taxon>
        <taxon>Nematoda</taxon>
        <taxon>Chromadorea</taxon>
        <taxon>Rhabditida</taxon>
        <taxon>Rhabditina</taxon>
        <taxon>Rhabditomorpha</taxon>
        <taxon>Rhabditoidea</taxon>
        <taxon>Rhabditidae</taxon>
        <taxon>Peloderinae</taxon>
        <taxon>Caenorhabditis</taxon>
    </lineage>
</organism>
<feature type="transmembrane region" description="Helical" evidence="1">
    <location>
        <begin position="182"/>
        <end position="206"/>
    </location>
</feature>
<dbReference type="PANTHER" id="PTHR23017">
    <property type="entry name" value="SERPENTINE RECEPTOR, CLASS X"/>
    <property type="match status" value="1"/>
</dbReference>
<feature type="transmembrane region" description="Helical" evidence="1">
    <location>
        <begin position="24"/>
        <end position="47"/>
    </location>
</feature>
<evidence type="ECO:0000259" key="2">
    <source>
        <dbReference type="Pfam" id="PF10328"/>
    </source>
</evidence>
<reference evidence="3" key="1">
    <citation type="submission" date="2022-11" db="EMBL/GenBank/DDBJ databases">
        <authorList>
            <person name="Kikuchi T."/>
        </authorList>
    </citation>
    <scope>NUCLEOTIDE SEQUENCE</scope>
    <source>
        <strain evidence="3">PS1010</strain>
    </source>
</reference>
<gene>
    <name evidence="3" type="ORF">CAMP_LOCUS16404</name>
</gene>
<feature type="transmembrane region" description="Helical" evidence="1">
    <location>
        <begin position="148"/>
        <end position="170"/>
    </location>
</feature>
<evidence type="ECO:0000313" key="4">
    <source>
        <dbReference type="Proteomes" id="UP001152747"/>
    </source>
</evidence>
<keyword evidence="4" id="KW-1185">Reference proteome</keyword>
<evidence type="ECO:0000256" key="1">
    <source>
        <dbReference type="SAM" id="Phobius"/>
    </source>
</evidence>
<dbReference type="Proteomes" id="UP001152747">
    <property type="component" value="Unassembled WGS sequence"/>
</dbReference>
<keyword evidence="1" id="KW-0472">Membrane</keyword>
<feature type="transmembrane region" description="Helical" evidence="1">
    <location>
        <begin position="106"/>
        <end position="127"/>
    </location>
</feature>
<dbReference type="InterPro" id="IPR019430">
    <property type="entry name" value="7TM_GPCR_serpentine_rcpt_Srx"/>
</dbReference>
<keyword evidence="1" id="KW-0812">Transmembrane</keyword>
<dbReference type="Pfam" id="PF10328">
    <property type="entry name" value="7TM_GPCR_Srx"/>
    <property type="match status" value="1"/>
</dbReference>
<accession>A0A9P1IYV2</accession>